<evidence type="ECO:0000313" key="4">
    <source>
        <dbReference type="Proteomes" id="UP000076321"/>
    </source>
</evidence>
<evidence type="ECO:0000313" key="3">
    <source>
        <dbReference type="EMBL" id="OKA10081.1"/>
    </source>
</evidence>
<comment type="caution">
    <text evidence="2">The sequence shown here is derived from an EMBL/GenBank/DDBJ whole genome shotgun (WGS) entry which is preliminary data.</text>
</comment>
<accession>A0A154M5P9</accession>
<feature type="transmembrane region" description="Helical" evidence="1">
    <location>
        <begin position="53"/>
        <end position="71"/>
    </location>
</feature>
<dbReference type="OrthoDB" id="3630109at2"/>
<dbReference type="EMBL" id="LOBU02000006">
    <property type="protein sequence ID" value="OKA10081.1"/>
    <property type="molecule type" value="Genomic_DNA"/>
</dbReference>
<dbReference type="Proteomes" id="UP000186883">
    <property type="component" value="Unassembled WGS sequence"/>
</dbReference>
<keyword evidence="5" id="KW-1185">Reference proteome</keyword>
<name>A0A154M5P9_9PSEU</name>
<dbReference type="EMBL" id="LQCI01000051">
    <property type="protein sequence ID" value="KZB79912.1"/>
    <property type="molecule type" value="Genomic_DNA"/>
</dbReference>
<reference evidence="2 4" key="1">
    <citation type="submission" date="2015-12" db="EMBL/GenBank/DDBJ databases">
        <title>Amycolatopsis regifaucium genome sequencing and assembly.</title>
        <authorList>
            <person name="Mayilraj S."/>
        </authorList>
    </citation>
    <scope>NUCLEOTIDE SEQUENCE [LARGE SCALE GENOMIC DNA]</scope>
    <source>
        <strain evidence="2 4">GY080</strain>
    </source>
</reference>
<keyword evidence="1" id="KW-0812">Transmembrane</keyword>
<reference evidence="3 5" key="2">
    <citation type="submission" date="2016-11" db="EMBL/GenBank/DDBJ databases">
        <title>Genome sequencing of Amycolatopsis regifaucium.</title>
        <authorList>
            <person name="Mayilraj S."/>
            <person name="Kaur N."/>
        </authorList>
    </citation>
    <scope>NUCLEOTIDE SEQUENCE [LARGE SCALE GENOMIC DNA]</scope>
    <source>
        <strain evidence="3 5">GY080</strain>
    </source>
</reference>
<organism evidence="2 4">
    <name type="scientific">Amycolatopsis regifaucium</name>
    <dbReference type="NCBI Taxonomy" id="546365"/>
    <lineage>
        <taxon>Bacteria</taxon>
        <taxon>Bacillati</taxon>
        <taxon>Actinomycetota</taxon>
        <taxon>Actinomycetes</taxon>
        <taxon>Pseudonocardiales</taxon>
        <taxon>Pseudonocardiaceae</taxon>
        <taxon>Amycolatopsis</taxon>
    </lineage>
</organism>
<keyword evidence="1" id="KW-1133">Transmembrane helix</keyword>
<gene>
    <name evidence="3" type="ORF">ATP06_0206300</name>
    <name evidence="2" type="ORF">AVL48_15115</name>
</gene>
<sequence>MQPGDRLSATGKGCVPGKAVTLTSDGKRVGSAYADGTGTVEQVVTSSSGGHSGTLVVLVFFVLAGITVLRFP</sequence>
<proteinExistence type="predicted"/>
<dbReference type="AlphaFoldDB" id="A0A154M5P9"/>
<evidence type="ECO:0000256" key="1">
    <source>
        <dbReference type="SAM" id="Phobius"/>
    </source>
</evidence>
<keyword evidence="1" id="KW-0472">Membrane</keyword>
<evidence type="ECO:0000313" key="2">
    <source>
        <dbReference type="EMBL" id="KZB79912.1"/>
    </source>
</evidence>
<protein>
    <submittedName>
        <fullName evidence="2">Uncharacterized protein</fullName>
    </submittedName>
</protein>
<evidence type="ECO:0000313" key="5">
    <source>
        <dbReference type="Proteomes" id="UP000186883"/>
    </source>
</evidence>
<dbReference type="Proteomes" id="UP000076321">
    <property type="component" value="Unassembled WGS sequence"/>
</dbReference>